<evidence type="ECO:0000256" key="1">
    <source>
        <dbReference type="ARBA" id="ARBA00022649"/>
    </source>
</evidence>
<dbReference type="Proteomes" id="UP000182272">
    <property type="component" value="Chromosome I"/>
</dbReference>
<dbReference type="EMBL" id="LT629972">
    <property type="protein sequence ID" value="SEI08864.1"/>
    <property type="molecule type" value="Genomic_DNA"/>
</dbReference>
<accession>A0A1H6N8M8</accession>
<keyword evidence="1" id="KW-1277">Toxin-antitoxin system</keyword>
<sequence>MTRTVFTRAAISSIDTQEFYLADKVGTQAASKHFGELEDKIEHRLSDQPESGQLCLQAAELGITQYRELNYNPYRVIYSYDTVHDTTVVHLVLNQAQNVRDWLVHYCLVKDLD</sequence>
<dbReference type="AlphaFoldDB" id="A0A1H6N8M8"/>
<dbReference type="RefSeq" id="WP_019361396.1">
    <property type="nucleotide sequence ID" value="NZ_LT629972.1"/>
</dbReference>
<dbReference type="OrthoDB" id="6893584at2"/>
<dbReference type="InterPro" id="IPR007712">
    <property type="entry name" value="RelE/ParE_toxin"/>
</dbReference>
<protein>
    <submittedName>
        <fullName evidence="2">Plasmid stabilization system protein ParE</fullName>
    </submittedName>
</protein>
<evidence type="ECO:0000313" key="3">
    <source>
        <dbReference type="Proteomes" id="UP000182272"/>
    </source>
</evidence>
<name>A0A1H6N8M8_9PSED</name>
<reference evidence="2 3" key="1">
    <citation type="submission" date="2016-10" db="EMBL/GenBank/DDBJ databases">
        <authorList>
            <person name="de Groot N.N."/>
        </authorList>
    </citation>
    <scope>NUCLEOTIDE SEQUENCE [LARGE SCALE GENOMIC DNA]</scope>
    <source>
        <strain evidence="2 3">LMG 2158</strain>
    </source>
</reference>
<dbReference type="Pfam" id="PF05016">
    <property type="entry name" value="ParE_toxin"/>
    <property type="match status" value="1"/>
</dbReference>
<gene>
    <name evidence="2" type="ORF">SAMN05216581_1981</name>
</gene>
<proteinExistence type="predicted"/>
<organism evidence="2 3">
    <name type="scientific">Pseudomonas asplenii</name>
    <dbReference type="NCBI Taxonomy" id="53407"/>
    <lineage>
        <taxon>Bacteria</taxon>
        <taxon>Pseudomonadati</taxon>
        <taxon>Pseudomonadota</taxon>
        <taxon>Gammaproteobacteria</taxon>
        <taxon>Pseudomonadales</taxon>
        <taxon>Pseudomonadaceae</taxon>
        <taxon>Pseudomonas</taxon>
    </lineage>
</organism>
<dbReference type="Gene3D" id="3.30.2310.20">
    <property type="entry name" value="RelE-like"/>
    <property type="match status" value="1"/>
</dbReference>
<evidence type="ECO:0000313" key="2">
    <source>
        <dbReference type="EMBL" id="SEI08864.1"/>
    </source>
</evidence>
<dbReference type="InterPro" id="IPR035093">
    <property type="entry name" value="RelE/ParE_toxin_dom_sf"/>
</dbReference>